<feature type="compositionally biased region" description="Pro residues" evidence="11">
    <location>
        <begin position="165"/>
        <end position="178"/>
    </location>
</feature>
<reference evidence="14" key="3">
    <citation type="submission" date="2025-09" db="UniProtKB">
        <authorList>
            <consortium name="Ensembl"/>
        </authorList>
    </citation>
    <scope>IDENTIFICATION</scope>
</reference>
<evidence type="ECO:0000256" key="12">
    <source>
        <dbReference type="SAM" id="Phobius"/>
    </source>
</evidence>
<keyword evidence="7 12" id="KW-0472">Membrane</keyword>
<protein>
    <submittedName>
        <fullName evidence="14">Cd8 beta</fullName>
    </submittedName>
</protein>
<dbReference type="GeneTree" id="ENSGT00510000048998"/>
<dbReference type="GO" id="GO:0042288">
    <property type="term" value="F:MHC class I protein binding"/>
    <property type="evidence" value="ECO:0007669"/>
    <property type="project" value="InterPro"/>
</dbReference>
<dbReference type="PANTHER" id="PTHR11292">
    <property type="entry name" value="T-CELL SURFACE GLYCOPROTEIN CD8 BETA CHAIN"/>
    <property type="match status" value="1"/>
</dbReference>
<dbReference type="Ensembl" id="ENSLCAT00010016793.1">
    <property type="protein sequence ID" value="ENSLCAP00010016439.1"/>
    <property type="gene ID" value="ENSLCAG00010007818.1"/>
</dbReference>
<dbReference type="Pfam" id="PF07686">
    <property type="entry name" value="V-set"/>
    <property type="match status" value="1"/>
</dbReference>
<evidence type="ECO:0000256" key="3">
    <source>
        <dbReference type="ARBA" id="ARBA00022729"/>
    </source>
</evidence>
<sequence length="237" mass="26404">PHCSVLEPHLSIIYDRKLQILDCNTGVCLLNSHIPVFLLLGSSENSENEPFKILYPSISSQETIECDCANISCDSVYWFRSTSSESGDFKSWQYLGKCNNADRVNYGTGVEESRFKLSKRGNSFVLRITKVQKTDTGIYSCILKDKSNNEVLKPASLLQPGVTAPTPPPKPKPKPPVKPVCRCPKKNPPPDGCGSMVLWPLVGLTAGLALAIICTLYYFSRLPKKCRHHFAKKRQML</sequence>
<comment type="subcellular location">
    <subcellularLocation>
        <location evidence="1">Membrane</location>
        <topology evidence="1">Single-pass type I membrane protein</topology>
    </subcellularLocation>
</comment>
<keyword evidence="6" id="KW-1064">Adaptive immunity</keyword>
<reference evidence="15" key="1">
    <citation type="submission" date="2015-09" db="EMBL/GenBank/DDBJ databases">
        <authorList>
            <person name="Sai Rama Sridatta P."/>
        </authorList>
    </citation>
    <scope>NUCLEOTIDE SEQUENCE [LARGE SCALE GENOMIC DNA]</scope>
</reference>
<dbReference type="AlphaFoldDB" id="A0A4W6CV12"/>
<dbReference type="GO" id="GO:0015026">
    <property type="term" value="F:coreceptor activity"/>
    <property type="evidence" value="ECO:0007669"/>
    <property type="project" value="InterPro"/>
</dbReference>
<evidence type="ECO:0000313" key="14">
    <source>
        <dbReference type="Ensembl" id="ENSLCAP00010016439.1"/>
    </source>
</evidence>
<evidence type="ECO:0000256" key="6">
    <source>
        <dbReference type="ARBA" id="ARBA00023130"/>
    </source>
</evidence>
<dbReference type="SUPFAM" id="SSF48726">
    <property type="entry name" value="Immunoglobulin"/>
    <property type="match status" value="1"/>
</dbReference>
<dbReference type="InterPro" id="IPR036179">
    <property type="entry name" value="Ig-like_dom_sf"/>
</dbReference>
<keyword evidence="9" id="KW-0325">Glycoprotein</keyword>
<organism evidence="14 15">
    <name type="scientific">Lates calcarifer</name>
    <name type="common">Barramundi</name>
    <name type="synonym">Holocentrus calcarifer</name>
    <dbReference type="NCBI Taxonomy" id="8187"/>
    <lineage>
        <taxon>Eukaryota</taxon>
        <taxon>Metazoa</taxon>
        <taxon>Chordata</taxon>
        <taxon>Craniata</taxon>
        <taxon>Vertebrata</taxon>
        <taxon>Euteleostomi</taxon>
        <taxon>Actinopterygii</taxon>
        <taxon>Neopterygii</taxon>
        <taxon>Teleostei</taxon>
        <taxon>Neoteleostei</taxon>
        <taxon>Acanthomorphata</taxon>
        <taxon>Carangaria</taxon>
        <taxon>Carangaria incertae sedis</taxon>
        <taxon>Centropomidae</taxon>
        <taxon>Lates</taxon>
    </lineage>
</organism>
<keyword evidence="8" id="KW-1015">Disulfide bond</keyword>
<name>A0A4W6CV12_LATCA</name>
<dbReference type="Proteomes" id="UP000314980">
    <property type="component" value="Unassembled WGS sequence"/>
</dbReference>
<keyword evidence="5 12" id="KW-1133">Transmembrane helix</keyword>
<keyword evidence="3" id="KW-0732">Signal</keyword>
<dbReference type="InParanoid" id="A0A4W6CV12"/>
<keyword evidence="15" id="KW-1185">Reference proteome</keyword>
<evidence type="ECO:0000256" key="10">
    <source>
        <dbReference type="ARBA" id="ARBA00023319"/>
    </source>
</evidence>
<dbReference type="GO" id="GO:0016020">
    <property type="term" value="C:membrane"/>
    <property type="evidence" value="ECO:0007669"/>
    <property type="project" value="UniProtKB-SubCell"/>
</dbReference>
<evidence type="ECO:0000256" key="9">
    <source>
        <dbReference type="ARBA" id="ARBA00023180"/>
    </source>
</evidence>
<dbReference type="PROSITE" id="PS50835">
    <property type="entry name" value="IG_LIKE"/>
    <property type="match status" value="1"/>
</dbReference>
<evidence type="ECO:0000313" key="15">
    <source>
        <dbReference type="Proteomes" id="UP000314980"/>
    </source>
</evidence>
<evidence type="ECO:0000256" key="11">
    <source>
        <dbReference type="SAM" id="MobiDB-lite"/>
    </source>
</evidence>
<dbReference type="PANTHER" id="PTHR11292:SF7">
    <property type="entry name" value="T-CELL SURFACE GLYCOPROTEIN CD8 BETA CHAIN-RELATED"/>
    <property type="match status" value="1"/>
</dbReference>
<evidence type="ECO:0000256" key="5">
    <source>
        <dbReference type="ARBA" id="ARBA00022989"/>
    </source>
</evidence>
<evidence type="ECO:0000256" key="7">
    <source>
        <dbReference type="ARBA" id="ARBA00023136"/>
    </source>
</evidence>
<dbReference type="InterPro" id="IPR042414">
    <property type="entry name" value="CD8B"/>
</dbReference>
<dbReference type="InterPro" id="IPR007110">
    <property type="entry name" value="Ig-like_dom"/>
</dbReference>
<reference evidence="14" key="2">
    <citation type="submission" date="2025-08" db="UniProtKB">
        <authorList>
            <consortium name="Ensembl"/>
        </authorList>
    </citation>
    <scope>IDENTIFICATION</scope>
</reference>
<dbReference type="GO" id="GO:0050776">
    <property type="term" value="P:regulation of immune response"/>
    <property type="evidence" value="ECO:0007669"/>
    <property type="project" value="InterPro"/>
</dbReference>
<keyword evidence="2 12" id="KW-0812">Transmembrane</keyword>
<dbReference type="InterPro" id="IPR013106">
    <property type="entry name" value="Ig_V-set"/>
</dbReference>
<evidence type="ECO:0000256" key="2">
    <source>
        <dbReference type="ARBA" id="ARBA00022692"/>
    </source>
</evidence>
<feature type="transmembrane region" description="Helical" evidence="12">
    <location>
        <begin position="197"/>
        <end position="219"/>
    </location>
</feature>
<accession>A0A4W6CV12</accession>
<evidence type="ECO:0000256" key="4">
    <source>
        <dbReference type="ARBA" id="ARBA00022859"/>
    </source>
</evidence>
<dbReference type="GO" id="GO:0002250">
    <property type="term" value="P:adaptive immune response"/>
    <property type="evidence" value="ECO:0007669"/>
    <property type="project" value="UniProtKB-KW"/>
</dbReference>
<dbReference type="GO" id="GO:0009986">
    <property type="term" value="C:cell surface"/>
    <property type="evidence" value="ECO:0007669"/>
    <property type="project" value="TreeGrafter"/>
</dbReference>
<dbReference type="InterPro" id="IPR013783">
    <property type="entry name" value="Ig-like_fold"/>
</dbReference>
<feature type="region of interest" description="Disordered" evidence="11">
    <location>
        <begin position="159"/>
        <end position="181"/>
    </location>
</feature>
<dbReference type="Gene3D" id="2.60.40.10">
    <property type="entry name" value="Immunoglobulins"/>
    <property type="match status" value="1"/>
</dbReference>
<dbReference type="STRING" id="8187.ENSLCAP00010016439"/>
<keyword evidence="10" id="KW-0393">Immunoglobulin domain</keyword>
<feature type="domain" description="Ig-like" evidence="13">
    <location>
        <begin position="35"/>
        <end position="158"/>
    </location>
</feature>
<evidence type="ECO:0000259" key="13">
    <source>
        <dbReference type="PROSITE" id="PS50835"/>
    </source>
</evidence>
<proteinExistence type="predicted"/>
<evidence type="ECO:0000256" key="8">
    <source>
        <dbReference type="ARBA" id="ARBA00023157"/>
    </source>
</evidence>
<keyword evidence="4" id="KW-0391">Immunity</keyword>
<evidence type="ECO:0000256" key="1">
    <source>
        <dbReference type="ARBA" id="ARBA00004479"/>
    </source>
</evidence>